<dbReference type="PANTHER" id="PTHR34309">
    <property type="entry name" value="SLR1406 PROTEIN"/>
    <property type="match status" value="1"/>
</dbReference>
<evidence type="ECO:0000313" key="2">
    <source>
        <dbReference type="Proteomes" id="UP001189429"/>
    </source>
</evidence>
<dbReference type="SUPFAM" id="SSF143744">
    <property type="entry name" value="GlcG-like"/>
    <property type="match status" value="1"/>
</dbReference>
<dbReference type="Proteomes" id="UP001189429">
    <property type="component" value="Unassembled WGS sequence"/>
</dbReference>
<evidence type="ECO:0008006" key="3">
    <source>
        <dbReference type="Google" id="ProtNLM"/>
    </source>
</evidence>
<reference evidence="1" key="1">
    <citation type="submission" date="2023-10" db="EMBL/GenBank/DDBJ databases">
        <authorList>
            <person name="Chen Y."/>
            <person name="Shah S."/>
            <person name="Dougan E. K."/>
            <person name="Thang M."/>
            <person name="Chan C."/>
        </authorList>
    </citation>
    <scope>NUCLEOTIDE SEQUENCE [LARGE SCALE GENOMIC DNA]</scope>
</reference>
<dbReference type="InterPro" id="IPR052517">
    <property type="entry name" value="GlcG_carb_metab_protein"/>
</dbReference>
<sequence>MPVSAEIAAGKARSAALFARETALLEAGSNVKEGAARTALLSAGYVLMEGGVPIKDPASGRIIGAVGVSGVKPDEDAAVAKAAVAALAAPPSSL</sequence>
<dbReference type="InterPro" id="IPR005624">
    <property type="entry name" value="PduO/GlcC-like"/>
</dbReference>
<dbReference type="InterPro" id="IPR038084">
    <property type="entry name" value="PduO/GlcC-like_sf"/>
</dbReference>
<dbReference type="EMBL" id="CAUYUJ010022519">
    <property type="protein sequence ID" value="CAK0911098.1"/>
    <property type="molecule type" value="Genomic_DNA"/>
</dbReference>
<proteinExistence type="predicted"/>
<evidence type="ECO:0000313" key="1">
    <source>
        <dbReference type="EMBL" id="CAK0911098.1"/>
    </source>
</evidence>
<gene>
    <name evidence="1" type="ORF">PCOR1329_LOCUS85082</name>
</gene>
<accession>A0ABN9YE55</accession>
<dbReference type="Gene3D" id="3.30.450.150">
    <property type="entry name" value="Haem-degrading domain"/>
    <property type="match status" value="1"/>
</dbReference>
<comment type="caution">
    <text evidence="1">The sequence shown here is derived from an EMBL/GenBank/DDBJ whole genome shotgun (WGS) entry which is preliminary data.</text>
</comment>
<organism evidence="1 2">
    <name type="scientific">Prorocentrum cordatum</name>
    <dbReference type="NCBI Taxonomy" id="2364126"/>
    <lineage>
        <taxon>Eukaryota</taxon>
        <taxon>Sar</taxon>
        <taxon>Alveolata</taxon>
        <taxon>Dinophyceae</taxon>
        <taxon>Prorocentrales</taxon>
        <taxon>Prorocentraceae</taxon>
        <taxon>Prorocentrum</taxon>
    </lineage>
</organism>
<keyword evidence="2" id="KW-1185">Reference proteome</keyword>
<protein>
    <recommendedName>
        <fullName evidence="3">Heme-binding protein</fullName>
    </recommendedName>
</protein>
<dbReference type="PANTHER" id="PTHR34309:SF1">
    <property type="entry name" value="PROTEIN GLCG"/>
    <property type="match status" value="1"/>
</dbReference>
<name>A0ABN9YE55_9DINO</name>
<dbReference type="Pfam" id="PF03928">
    <property type="entry name" value="HbpS-like"/>
    <property type="match status" value="1"/>
</dbReference>